<sequence length="203" mass="19249">MTVLTACGGGGTSGKAAPEVVVGASDGSGTGSDAYRDCLAANGVELPSGGPQGGHGSDSPRSGFPTARPTDGPSGRPTDRPSGRPSGAPGDRANPRATDPAWQKAEQACAALRPSRAPGEGGPGNGGPGEPGSSDAPNAGGTPGAAAPSAAAEASVSAAQAFTGCMKDHNVEVPAGGATALDRTKPEVAAALTVCEALLPTGG</sequence>
<evidence type="ECO:0000256" key="1">
    <source>
        <dbReference type="SAM" id="MobiDB-lite"/>
    </source>
</evidence>
<feature type="compositionally biased region" description="Low complexity" evidence="1">
    <location>
        <begin position="136"/>
        <end position="158"/>
    </location>
</feature>
<name>A0ABV3DFZ2_9ACTN</name>
<protein>
    <submittedName>
        <fullName evidence="2">Uncharacterized protein</fullName>
    </submittedName>
</protein>
<gene>
    <name evidence="2" type="ORF">AB0C36_14295</name>
</gene>
<accession>A0ABV3DFZ2</accession>
<reference evidence="2 3" key="1">
    <citation type="submission" date="2024-06" db="EMBL/GenBank/DDBJ databases">
        <title>The Natural Products Discovery Center: Release of the First 8490 Sequenced Strains for Exploring Actinobacteria Biosynthetic Diversity.</title>
        <authorList>
            <person name="Kalkreuter E."/>
            <person name="Kautsar S.A."/>
            <person name="Yang D."/>
            <person name="Bader C.D."/>
            <person name="Teijaro C.N."/>
            <person name="Fluegel L."/>
            <person name="Davis C.M."/>
            <person name="Simpson J.R."/>
            <person name="Lauterbach L."/>
            <person name="Steele A.D."/>
            <person name="Gui C."/>
            <person name="Meng S."/>
            <person name="Li G."/>
            <person name="Viehrig K."/>
            <person name="Ye F."/>
            <person name="Su P."/>
            <person name="Kiefer A.F."/>
            <person name="Nichols A."/>
            <person name="Cepeda A.J."/>
            <person name="Yan W."/>
            <person name="Fan B."/>
            <person name="Jiang Y."/>
            <person name="Adhikari A."/>
            <person name="Zheng C.-J."/>
            <person name="Schuster L."/>
            <person name="Cowan T.M."/>
            <person name="Smanski M.J."/>
            <person name="Chevrette M.G."/>
            <person name="De Carvalho L.P.S."/>
            <person name="Shen B."/>
        </authorList>
    </citation>
    <scope>NUCLEOTIDE SEQUENCE [LARGE SCALE GENOMIC DNA]</scope>
    <source>
        <strain evidence="2 3">NPDC048946</strain>
    </source>
</reference>
<proteinExistence type="predicted"/>
<organism evidence="2 3">
    <name type="scientific">Streptodolium elevatio</name>
    <dbReference type="NCBI Taxonomy" id="3157996"/>
    <lineage>
        <taxon>Bacteria</taxon>
        <taxon>Bacillati</taxon>
        <taxon>Actinomycetota</taxon>
        <taxon>Actinomycetes</taxon>
        <taxon>Kitasatosporales</taxon>
        <taxon>Streptomycetaceae</taxon>
        <taxon>Streptodolium</taxon>
    </lineage>
</organism>
<feature type="region of interest" description="Disordered" evidence="1">
    <location>
        <begin position="1"/>
        <end position="158"/>
    </location>
</feature>
<comment type="caution">
    <text evidence="2">The sequence shown here is derived from an EMBL/GenBank/DDBJ whole genome shotgun (WGS) entry which is preliminary data.</text>
</comment>
<evidence type="ECO:0000313" key="2">
    <source>
        <dbReference type="EMBL" id="MEU8134672.1"/>
    </source>
</evidence>
<dbReference type="EMBL" id="JBEZFP010000030">
    <property type="protein sequence ID" value="MEU8134672.1"/>
    <property type="molecule type" value="Genomic_DNA"/>
</dbReference>
<feature type="compositionally biased region" description="Low complexity" evidence="1">
    <location>
        <begin position="20"/>
        <end position="33"/>
    </location>
</feature>
<dbReference type="RefSeq" id="WP_358353532.1">
    <property type="nucleotide sequence ID" value="NZ_JBEZFP010000030.1"/>
</dbReference>
<keyword evidence="3" id="KW-1185">Reference proteome</keyword>
<evidence type="ECO:0000313" key="3">
    <source>
        <dbReference type="Proteomes" id="UP001551482"/>
    </source>
</evidence>
<dbReference type="Proteomes" id="UP001551482">
    <property type="component" value="Unassembled WGS sequence"/>
</dbReference>
<feature type="compositionally biased region" description="Gly residues" evidence="1">
    <location>
        <begin position="119"/>
        <end position="130"/>
    </location>
</feature>